<dbReference type="Pfam" id="PF00271">
    <property type="entry name" value="Helicase_C"/>
    <property type="match status" value="1"/>
</dbReference>
<keyword evidence="2" id="KW-0396">Initiation factor</keyword>
<evidence type="ECO:0000256" key="12">
    <source>
        <dbReference type="SAM" id="MobiDB-lite"/>
    </source>
</evidence>
<sequence length="857" mass="96300">MKNPIKLFYTLKYIEKYESYIKSKRVFLAICLILTNLLGGLLYGYALGTIGGAFISASQAFFPSNTSSSPVTTNTSSSSLSTFELLSLNNSLRREDSYGYNNDWISKGQWTNLECLLSVATYAMSLGKMVDYHHFGHCMQIKTTSLYDSRDLSSNNSLNGNATKTATNSSFNLDTTILQGLFASSIFIGGLFGCLFAMFTGSVLGRKLSIILSCLISIIGSIGAAASYQYSTLIVFRCILGLEGGSSLQSTSSRRNTTTGRSSSPSSSSSSSSSSTSVRRDYKPLTLLEPPVALSHSEEESNDFIHHREEENKNQHFFSFHLEPELVRGLQENNITTPSSIQELAIAQLLHRRNRKKNFCIGAQTGTGKTLSYLLPLLKKMKHLESVKGMETQIKKPKFLIVAPTRELATQIHKTAKYLSHYMKFRAVLLRSDMSKARMKRDLSSKCDLVVTTPQIFSKMHGDGHVYFSDIRFVVLDEADTLCAKDFLPDLEKIVVPCIERGKYVKEFVQFGFVFATYNANVERFLKHYFGESEAASLAESVTASDETTERVEDSKILYLIDKDMHKTQSHIKQRFITLNANNQDKLKYLVERVLKIRTKLPTKQKTEEDSSATPSIKNQALLESLSELDDNDTYFTNKVQIVNFGPKITSNTEKDNTNRSAPERVLIFCNTVKSCRAVHHSITEAGLEAACFHGEMMAPKQAEEFDAFSTGRVRVMVTTDIAARGLDLVSPVDHVVLFDFPLNSIDYMHRVGRTGRMGADGRVTCLLNRKMETELAKAIQYAMVTNQPLTTINVENASENLERMKGEQARKRQLRRNSYEKRFRNSRSDNNNYYQKGPISINNPNRMSKLSNKKNY</sequence>
<feature type="transmembrane region" description="Helical" evidence="13">
    <location>
        <begin position="210"/>
        <end position="230"/>
    </location>
</feature>
<dbReference type="Pfam" id="PF00083">
    <property type="entry name" value="Sugar_tr"/>
    <property type="match status" value="1"/>
</dbReference>
<evidence type="ECO:0000256" key="2">
    <source>
        <dbReference type="ARBA" id="ARBA00022540"/>
    </source>
</evidence>
<dbReference type="InterPro" id="IPR014014">
    <property type="entry name" value="RNA_helicase_DEAD_Q_motif"/>
</dbReference>
<feature type="compositionally biased region" description="Basic and acidic residues" evidence="12">
    <location>
        <begin position="818"/>
        <end position="828"/>
    </location>
</feature>
<dbReference type="GO" id="GO:0022857">
    <property type="term" value="F:transmembrane transporter activity"/>
    <property type="evidence" value="ECO:0007669"/>
    <property type="project" value="InterPro"/>
</dbReference>
<evidence type="ECO:0000256" key="3">
    <source>
        <dbReference type="ARBA" id="ARBA00022692"/>
    </source>
</evidence>
<keyword evidence="18" id="KW-1185">Reference proteome</keyword>
<evidence type="ECO:0000256" key="6">
    <source>
        <dbReference type="ARBA" id="ARBA00022806"/>
    </source>
</evidence>
<evidence type="ECO:0000259" key="16">
    <source>
        <dbReference type="PROSITE" id="PS51195"/>
    </source>
</evidence>
<dbReference type="PROSITE" id="PS51194">
    <property type="entry name" value="HELICASE_CTER"/>
    <property type="match status" value="1"/>
</dbReference>
<dbReference type="CDD" id="cd00268">
    <property type="entry name" value="DEADc"/>
    <property type="match status" value="1"/>
</dbReference>
<dbReference type="InterPro" id="IPR001650">
    <property type="entry name" value="Helicase_C-like"/>
</dbReference>
<feature type="domain" description="Helicase ATP-binding" evidence="14">
    <location>
        <begin position="350"/>
        <end position="536"/>
    </location>
</feature>
<dbReference type="Gene3D" id="3.40.50.300">
    <property type="entry name" value="P-loop containing nucleotide triphosphate hydrolases"/>
    <property type="match status" value="2"/>
</dbReference>
<dbReference type="AlphaFoldDB" id="D2UZ55"/>
<keyword evidence="3 13" id="KW-0812">Transmembrane</keyword>
<reference evidence="17 18" key="1">
    <citation type="journal article" date="2010" name="Cell">
        <title>The genome of Naegleria gruberi illuminates early eukaryotic versatility.</title>
        <authorList>
            <person name="Fritz-Laylin L.K."/>
            <person name="Prochnik S.E."/>
            <person name="Ginger M.L."/>
            <person name="Dacks J.B."/>
            <person name="Carpenter M.L."/>
            <person name="Field M.C."/>
            <person name="Kuo A."/>
            <person name="Paredez A."/>
            <person name="Chapman J."/>
            <person name="Pham J."/>
            <person name="Shu S."/>
            <person name="Neupane R."/>
            <person name="Cipriano M."/>
            <person name="Mancuso J."/>
            <person name="Tu H."/>
            <person name="Salamov A."/>
            <person name="Lindquist E."/>
            <person name="Shapiro H."/>
            <person name="Lucas S."/>
            <person name="Grigoriev I.V."/>
            <person name="Cande W.Z."/>
            <person name="Fulton C."/>
            <person name="Rokhsar D.S."/>
            <person name="Dawson S.C."/>
        </authorList>
    </citation>
    <scope>NUCLEOTIDE SEQUENCE [LARGE SCALE GENOMIC DNA]</scope>
    <source>
        <strain evidence="17 18">NEG-M</strain>
    </source>
</reference>
<feature type="short sequence motif" description="Q motif" evidence="11">
    <location>
        <begin position="315"/>
        <end position="343"/>
    </location>
</feature>
<dbReference type="GO" id="GO:0005524">
    <property type="term" value="F:ATP binding"/>
    <property type="evidence" value="ECO:0007669"/>
    <property type="project" value="UniProtKB-KW"/>
</dbReference>
<gene>
    <name evidence="17" type="ORF">NAEGRDRAFT_77891</name>
</gene>
<dbReference type="CDD" id="cd18787">
    <property type="entry name" value="SF2_C_DEAD"/>
    <property type="match status" value="1"/>
</dbReference>
<dbReference type="STRING" id="5762.D2UZ55"/>
<evidence type="ECO:0000256" key="4">
    <source>
        <dbReference type="ARBA" id="ARBA00022741"/>
    </source>
</evidence>
<dbReference type="GO" id="GO:0003743">
    <property type="term" value="F:translation initiation factor activity"/>
    <property type="evidence" value="ECO:0007669"/>
    <property type="project" value="UniProtKB-KW"/>
</dbReference>
<dbReference type="SUPFAM" id="SSF52540">
    <property type="entry name" value="P-loop containing nucleoside triphosphate hydrolases"/>
    <property type="match status" value="1"/>
</dbReference>
<keyword evidence="6 17" id="KW-0347">Helicase</keyword>
<evidence type="ECO:0000256" key="1">
    <source>
        <dbReference type="ARBA" id="ARBA00004370"/>
    </source>
</evidence>
<dbReference type="SMART" id="SM00490">
    <property type="entry name" value="HELICc"/>
    <property type="match status" value="1"/>
</dbReference>
<keyword evidence="9 13" id="KW-1133">Transmembrane helix</keyword>
<keyword evidence="10 13" id="KW-0472">Membrane</keyword>
<feature type="domain" description="DEAD-box RNA helicase Q" evidence="16">
    <location>
        <begin position="315"/>
        <end position="343"/>
    </location>
</feature>
<dbReference type="Pfam" id="PF00270">
    <property type="entry name" value="DEAD"/>
    <property type="match status" value="1"/>
</dbReference>
<dbReference type="PANTHER" id="PTHR47960">
    <property type="entry name" value="DEAD-BOX ATP-DEPENDENT RNA HELICASE 50"/>
    <property type="match status" value="1"/>
</dbReference>
<dbReference type="SMART" id="SM00487">
    <property type="entry name" value="DEXDc"/>
    <property type="match status" value="1"/>
</dbReference>
<evidence type="ECO:0000259" key="14">
    <source>
        <dbReference type="PROSITE" id="PS51192"/>
    </source>
</evidence>
<keyword evidence="4" id="KW-0547">Nucleotide-binding</keyword>
<feature type="transmembrane region" description="Helical" evidence="13">
    <location>
        <begin position="26"/>
        <end position="46"/>
    </location>
</feature>
<dbReference type="SUPFAM" id="SSF103473">
    <property type="entry name" value="MFS general substrate transporter"/>
    <property type="match status" value="1"/>
</dbReference>
<evidence type="ECO:0000256" key="7">
    <source>
        <dbReference type="ARBA" id="ARBA00022840"/>
    </source>
</evidence>
<dbReference type="GO" id="GO:0003724">
    <property type="term" value="F:RNA helicase activity"/>
    <property type="evidence" value="ECO:0007669"/>
    <property type="project" value="InterPro"/>
</dbReference>
<dbReference type="GO" id="GO:0016787">
    <property type="term" value="F:hydrolase activity"/>
    <property type="evidence" value="ECO:0007669"/>
    <property type="project" value="UniProtKB-KW"/>
</dbReference>
<dbReference type="PROSITE" id="PS51192">
    <property type="entry name" value="HELICASE_ATP_BIND_1"/>
    <property type="match status" value="1"/>
</dbReference>
<feature type="transmembrane region" description="Helical" evidence="13">
    <location>
        <begin position="177"/>
        <end position="198"/>
    </location>
</feature>
<feature type="compositionally biased region" description="Polar residues" evidence="12">
    <location>
        <begin position="829"/>
        <end position="851"/>
    </location>
</feature>
<dbReference type="GeneID" id="8863226"/>
<keyword evidence="8" id="KW-0648">Protein biosynthesis</keyword>
<evidence type="ECO:0000313" key="18">
    <source>
        <dbReference type="Proteomes" id="UP000006671"/>
    </source>
</evidence>
<evidence type="ECO:0000259" key="15">
    <source>
        <dbReference type="PROSITE" id="PS51194"/>
    </source>
</evidence>
<evidence type="ECO:0000256" key="5">
    <source>
        <dbReference type="ARBA" id="ARBA00022801"/>
    </source>
</evidence>
<dbReference type="InterPro" id="IPR044742">
    <property type="entry name" value="DEAD/DEAH_RhlB"/>
</dbReference>
<organism evidence="18">
    <name type="scientific">Naegleria gruberi</name>
    <name type="common">Amoeba</name>
    <dbReference type="NCBI Taxonomy" id="5762"/>
    <lineage>
        <taxon>Eukaryota</taxon>
        <taxon>Discoba</taxon>
        <taxon>Heterolobosea</taxon>
        <taxon>Tetramitia</taxon>
        <taxon>Eutetramitia</taxon>
        <taxon>Vahlkampfiidae</taxon>
        <taxon>Naegleria</taxon>
    </lineage>
</organism>
<dbReference type="VEuPathDB" id="AmoebaDB:NAEGRDRAFT_77891"/>
<evidence type="ECO:0000256" key="9">
    <source>
        <dbReference type="ARBA" id="ARBA00022989"/>
    </source>
</evidence>
<name>D2UZ55_NAEGR</name>
<dbReference type="Gene3D" id="1.20.1250.20">
    <property type="entry name" value="MFS general substrate transporter like domains"/>
    <property type="match status" value="1"/>
</dbReference>
<keyword evidence="5" id="KW-0378">Hydrolase</keyword>
<evidence type="ECO:0000313" key="17">
    <source>
        <dbReference type="EMBL" id="EFC50095.1"/>
    </source>
</evidence>
<dbReference type="InterPro" id="IPR011545">
    <property type="entry name" value="DEAD/DEAH_box_helicase_dom"/>
</dbReference>
<feature type="region of interest" description="Disordered" evidence="12">
    <location>
        <begin position="247"/>
        <end position="280"/>
    </location>
</feature>
<dbReference type="eggNOG" id="KOG0330">
    <property type="taxonomic scope" value="Eukaryota"/>
</dbReference>
<dbReference type="EMBL" id="GG738846">
    <property type="protein sequence ID" value="EFC50095.1"/>
    <property type="molecule type" value="Genomic_DNA"/>
</dbReference>
<comment type="subcellular location">
    <subcellularLocation>
        <location evidence="1">Membrane</location>
    </subcellularLocation>
</comment>
<dbReference type="Proteomes" id="UP000006671">
    <property type="component" value="Unassembled WGS sequence"/>
</dbReference>
<dbReference type="GO" id="GO:0016020">
    <property type="term" value="C:membrane"/>
    <property type="evidence" value="ECO:0007669"/>
    <property type="project" value="UniProtKB-SubCell"/>
</dbReference>
<dbReference type="InterPro" id="IPR014001">
    <property type="entry name" value="Helicase_ATP-bd"/>
</dbReference>
<evidence type="ECO:0000256" key="8">
    <source>
        <dbReference type="ARBA" id="ARBA00022917"/>
    </source>
</evidence>
<dbReference type="InterPro" id="IPR036259">
    <property type="entry name" value="MFS_trans_sf"/>
</dbReference>
<dbReference type="InterPro" id="IPR005828">
    <property type="entry name" value="MFS_sugar_transport-like"/>
</dbReference>
<dbReference type="PROSITE" id="PS51195">
    <property type="entry name" value="Q_MOTIF"/>
    <property type="match status" value="1"/>
</dbReference>
<feature type="domain" description="Helicase C-terminal" evidence="15">
    <location>
        <begin position="641"/>
        <end position="803"/>
    </location>
</feature>
<dbReference type="InterPro" id="IPR027417">
    <property type="entry name" value="P-loop_NTPase"/>
</dbReference>
<evidence type="ECO:0000256" key="13">
    <source>
        <dbReference type="SAM" id="Phobius"/>
    </source>
</evidence>
<proteinExistence type="predicted"/>
<dbReference type="OrthoDB" id="10256233at2759"/>
<dbReference type="GO" id="GO:0003676">
    <property type="term" value="F:nucleic acid binding"/>
    <property type="evidence" value="ECO:0007669"/>
    <property type="project" value="InterPro"/>
</dbReference>
<dbReference type="InParanoid" id="D2UZ55"/>
<dbReference type="KEGG" id="ngr:NAEGRDRAFT_77891"/>
<dbReference type="RefSeq" id="XP_002682839.1">
    <property type="nucleotide sequence ID" value="XM_002682793.1"/>
</dbReference>
<protein>
    <submittedName>
        <fullName evidence="17">ATP-dependent RNA helicase</fullName>
    </submittedName>
</protein>
<keyword evidence="7" id="KW-0067">ATP-binding</keyword>
<evidence type="ECO:0000256" key="10">
    <source>
        <dbReference type="ARBA" id="ARBA00023136"/>
    </source>
</evidence>
<feature type="compositionally biased region" description="Low complexity" evidence="12">
    <location>
        <begin position="247"/>
        <end position="277"/>
    </location>
</feature>
<feature type="region of interest" description="Disordered" evidence="12">
    <location>
        <begin position="803"/>
        <end position="857"/>
    </location>
</feature>
<accession>D2UZ55</accession>
<evidence type="ECO:0000256" key="11">
    <source>
        <dbReference type="PROSITE-ProRule" id="PRU00552"/>
    </source>
</evidence>